<name>A0ABN8ALS2_9PROT</name>
<protein>
    <submittedName>
        <fullName evidence="3">Znf/thioredoxin_put domain-containing protein</fullName>
    </submittedName>
</protein>
<keyword evidence="1" id="KW-1133">Transmembrane helix</keyword>
<proteinExistence type="predicted"/>
<evidence type="ECO:0000259" key="2">
    <source>
        <dbReference type="Pfam" id="PF13719"/>
    </source>
</evidence>
<reference evidence="3 4" key="1">
    <citation type="submission" date="2021-10" db="EMBL/GenBank/DDBJ databases">
        <authorList>
            <person name="Koch H."/>
        </authorList>
    </citation>
    <scope>NUCLEOTIDE SEQUENCE [LARGE SCALE GENOMIC DNA]</scope>
    <source>
        <strain evidence="3">6680</strain>
    </source>
</reference>
<keyword evidence="1" id="KW-0812">Transmembrane</keyword>
<evidence type="ECO:0000256" key="1">
    <source>
        <dbReference type="SAM" id="Phobius"/>
    </source>
</evidence>
<dbReference type="Pfam" id="PF11906">
    <property type="entry name" value="DUF3426"/>
    <property type="match status" value="1"/>
</dbReference>
<keyword evidence="1" id="KW-0472">Membrane</keyword>
<dbReference type="Pfam" id="PF13719">
    <property type="entry name" value="Zn_ribbon_5"/>
    <property type="match status" value="1"/>
</dbReference>
<sequence length="268" mass="30328">MLIWSEAMNAVTQCPECSTRFKVSQAQLDMHQGMVRCGRCQAIFNAIKQLHDNELSSQLTLTLDLEEMQQVPVQSPVEHIPATHDKYDFSHLTTDSKEEALEISASVIKKNIHWSWVVVTLLLVIVLLAQTTYFFRVELAAYLPGIKPVLTSYCKMLNCDIPLPKKIDLLSIESSDLESDPKQASVIALNAILRNRAPYAQTYPNLELTLTNSMDEALARRIFPPVEYLKSGEDEKQGLLPNHEIGIKLHLDTADLKPTGYRLFLFYP</sequence>
<keyword evidence="4" id="KW-1185">Reference proteome</keyword>
<dbReference type="Proteomes" id="UP000839052">
    <property type="component" value="Chromosome"/>
</dbReference>
<accession>A0ABN8ALS2</accession>
<organism evidence="3 4">
    <name type="scientific">Candidatus Nitrotoga arctica</name>
    <dbReference type="NCBI Taxonomy" id="453162"/>
    <lineage>
        <taxon>Bacteria</taxon>
        <taxon>Pseudomonadati</taxon>
        <taxon>Pseudomonadota</taxon>
        <taxon>Betaproteobacteria</taxon>
        <taxon>Nitrosomonadales</taxon>
        <taxon>Gallionellaceae</taxon>
        <taxon>Candidatus Nitrotoga</taxon>
    </lineage>
</organism>
<evidence type="ECO:0000313" key="3">
    <source>
        <dbReference type="EMBL" id="CAG9931360.1"/>
    </source>
</evidence>
<feature type="domain" description="Zinc finger/thioredoxin putative" evidence="2">
    <location>
        <begin position="12"/>
        <end position="46"/>
    </location>
</feature>
<evidence type="ECO:0000313" key="4">
    <source>
        <dbReference type="Proteomes" id="UP000839052"/>
    </source>
</evidence>
<dbReference type="EMBL" id="OU912926">
    <property type="protein sequence ID" value="CAG9931360.1"/>
    <property type="molecule type" value="Genomic_DNA"/>
</dbReference>
<gene>
    <name evidence="3" type="ORF">NTG6680_0107</name>
</gene>
<dbReference type="NCBIfam" id="TIGR02098">
    <property type="entry name" value="MJ0042_CXXC"/>
    <property type="match status" value="1"/>
</dbReference>
<feature type="transmembrane region" description="Helical" evidence="1">
    <location>
        <begin position="114"/>
        <end position="135"/>
    </location>
</feature>
<dbReference type="InterPro" id="IPR021834">
    <property type="entry name" value="DUF3426"/>
</dbReference>
<dbReference type="InterPro" id="IPR011723">
    <property type="entry name" value="Znf/thioredoxin_put"/>
</dbReference>